<dbReference type="SMART" id="SM00474">
    <property type="entry name" value="35EXOc"/>
    <property type="match status" value="1"/>
</dbReference>
<evidence type="ECO:0000313" key="3">
    <source>
        <dbReference type="Proteomes" id="UP000007517"/>
    </source>
</evidence>
<dbReference type="STRING" id="1146883.BLASA_0054"/>
<organism evidence="2 3">
    <name type="scientific">Blastococcus saxobsidens (strain DD2)</name>
    <dbReference type="NCBI Taxonomy" id="1146883"/>
    <lineage>
        <taxon>Bacteria</taxon>
        <taxon>Bacillati</taxon>
        <taxon>Actinomycetota</taxon>
        <taxon>Actinomycetes</taxon>
        <taxon>Geodermatophilales</taxon>
        <taxon>Geodermatophilaceae</taxon>
        <taxon>Blastococcus</taxon>
    </lineage>
</organism>
<dbReference type="Gene3D" id="3.30.420.10">
    <property type="entry name" value="Ribonuclease H-like superfamily/Ribonuclease H"/>
    <property type="match status" value="1"/>
</dbReference>
<dbReference type="KEGG" id="bsd:BLASA_0054"/>
<dbReference type="Proteomes" id="UP000007517">
    <property type="component" value="Chromosome"/>
</dbReference>
<accession>H6RJE2</accession>
<dbReference type="HOGENOM" id="CLU_086957_0_0_11"/>
<dbReference type="InterPro" id="IPR002562">
    <property type="entry name" value="3'-5'_exonuclease_dom"/>
</dbReference>
<dbReference type="AlphaFoldDB" id="H6RJE2"/>
<proteinExistence type="predicted"/>
<keyword evidence="2" id="KW-0269">Exonuclease</keyword>
<dbReference type="PANTHER" id="PTHR47649">
    <property type="entry name" value="RIBONUCLEASE D"/>
    <property type="match status" value="1"/>
</dbReference>
<gene>
    <name evidence="2" type="ordered locus">BLASA_0054</name>
</gene>
<dbReference type="OrthoDB" id="4224322at2"/>
<evidence type="ECO:0000313" key="2">
    <source>
        <dbReference type="EMBL" id="CCG01055.1"/>
    </source>
</evidence>
<keyword evidence="3" id="KW-1185">Reference proteome</keyword>
<dbReference type="Pfam" id="PF01612">
    <property type="entry name" value="DNA_pol_A_exo1"/>
    <property type="match status" value="1"/>
</dbReference>
<dbReference type="eggNOG" id="COG0349">
    <property type="taxonomic scope" value="Bacteria"/>
</dbReference>
<sequence length="184" mass="20330">MIACDLETSGLDWRVERIGTIQLFSPSTGTVILQASSRPPDLLAALMQRPSVVKVFHHAPFDLGFLQADWSITTRNVRCTKVASKLAFPEAPSSDHSLASLLRTQLGVAVAKGSVRTSDWMSSELTAEQIEYAANDVRFLLPLLGNLTHLLEQRGRLDLYHECCSFLPSHARLETGGFPDIFSY</sequence>
<dbReference type="SUPFAM" id="SSF53098">
    <property type="entry name" value="Ribonuclease H-like"/>
    <property type="match status" value="1"/>
</dbReference>
<dbReference type="GO" id="GO:0008408">
    <property type="term" value="F:3'-5' exonuclease activity"/>
    <property type="evidence" value="ECO:0007669"/>
    <property type="project" value="InterPro"/>
</dbReference>
<dbReference type="PANTHER" id="PTHR47649:SF1">
    <property type="entry name" value="RIBONUCLEASE D"/>
    <property type="match status" value="1"/>
</dbReference>
<reference evidence="2 3" key="1">
    <citation type="journal article" date="2012" name="J. Bacteriol.">
        <title>Genome Sequence of Blastococcus saxobsidens DD2, a Stone-Inhabiting Bacterium.</title>
        <authorList>
            <person name="Chouaia B."/>
            <person name="Crotti E."/>
            <person name="Brusetti L."/>
            <person name="Daffonchio D."/>
            <person name="Essoussi I."/>
            <person name="Nouioui I."/>
            <person name="Sbissi I."/>
            <person name="Ghodhbane-Gtari F."/>
            <person name="Gtari M."/>
            <person name="Vacherie B."/>
            <person name="Barbe V."/>
            <person name="Medigue C."/>
            <person name="Gury J."/>
            <person name="Pujic P."/>
            <person name="Normand P."/>
        </authorList>
    </citation>
    <scope>NUCLEOTIDE SEQUENCE [LARGE SCALE GENOMIC DNA]</scope>
    <source>
        <strain evidence="2 3">DD2</strain>
    </source>
</reference>
<reference evidence="3" key="2">
    <citation type="submission" date="2012-02" db="EMBL/GenBank/DDBJ databases">
        <title>Complete genome sequence of Blastococcus saxobsidens strain DD2.</title>
        <authorList>
            <person name="Genoscope."/>
        </authorList>
    </citation>
    <scope>NUCLEOTIDE SEQUENCE [LARGE SCALE GENOMIC DNA]</scope>
    <source>
        <strain evidence="3">DD2</strain>
    </source>
</reference>
<name>H6RJE2_BLASD</name>
<evidence type="ECO:0000259" key="1">
    <source>
        <dbReference type="SMART" id="SM00474"/>
    </source>
</evidence>
<keyword evidence="2" id="KW-0540">Nuclease</keyword>
<feature type="domain" description="3'-5' exonuclease" evidence="1">
    <location>
        <begin position="1"/>
        <end position="152"/>
    </location>
</feature>
<dbReference type="GO" id="GO:0006139">
    <property type="term" value="P:nucleobase-containing compound metabolic process"/>
    <property type="evidence" value="ECO:0007669"/>
    <property type="project" value="InterPro"/>
</dbReference>
<dbReference type="InterPro" id="IPR036397">
    <property type="entry name" value="RNaseH_sf"/>
</dbReference>
<protein>
    <submittedName>
        <fullName evidence="2">Putative 3'-5' exonuclease</fullName>
    </submittedName>
</protein>
<dbReference type="InterPro" id="IPR051086">
    <property type="entry name" value="RNase_D-like"/>
</dbReference>
<dbReference type="GO" id="GO:0003676">
    <property type="term" value="F:nucleic acid binding"/>
    <property type="evidence" value="ECO:0007669"/>
    <property type="project" value="InterPro"/>
</dbReference>
<dbReference type="EMBL" id="FO117623">
    <property type="protein sequence ID" value="CCG01055.1"/>
    <property type="molecule type" value="Genomic_DNA"/>
</dbReference>
<dbReference type="CDD" id="cd06142">
    <property type="entry name" value="RNaseD_exo"/>
    <property type="match status" value="1"/>
</dbReference>
<dbReference type="InterPro" id="IPR012337">
    <property type="entry name" value="RNaseH-like_sf"/>
</dbReference>
<keyword evidence="2" id="KW-0378">Hydrolase</keyword>